<protein>
    <submittedName>
        <fullName evidence="1">Uncharacterized protein</fullName>
    </submittedName>
</protein>
<name>X1VNS3_9ZZZZ</name>
<dbReference type="AlphaFoldDB" id="X1VNS3"/>
<proteinExistence type="predicted"/>
<evidence type="ECO:0000313" key="1">
    <source>
        <dbReference type="EMBL" id="GAJ10495.1"/>
    </source>
</evidence>
<sequence>DLFLLGTERYFQVKFEGAETTDTGYKYTLQIDMPKVRYLAYPINIGGPGRLSCAVTGKAKYSSTGGHAIEMTLINLKGTTEYSS</sequence>
<accession>X1VNS3</accession>
<reference evidence="1" key="1">
    <citation type="journal article" date="2014" name="Front. Microbiol.">
        <title>High frequency of phylogenetically diverse reductive dehalogenase-homologous genes in deep subseafloor sedimentary metagenomes.</title>
        <authorList>
            <person name="Kawai M."/>
            <person name="Futagami T."/>
            <person name="Toyoda A."/>
            <person name="Takaki Y."/>
            <person name="Nishi S."/>
            <person name="Hori S."/>
            <person name="Arai W."/>
            <person name="Tsubouchi T."/>
            <person name="Morono Y."/>
            <person name="Uchiyama I."/>
            <person name="Ito T."/>
            <person name="Fujiyama A."/>
            <person name="Inagaki F."/>
            <person name="Takami H."/>
        </authorList>
    </citation>
    <scope>NUCLEOTIDE SEQUENCE</scope>
    <source>
        <strain evidence="1">Expedition CK06-06</strain>
    </source>
</reference>
<organism evidence="1">
    <name type="scientific">marine sediment metagenome</name>
    <dbReference type="NCBI Taxonomy" id="412755"/>
    <lineage>
        <taxon>unclassified sequences</taxon>
        <taxon>metagenomes</taxon>
        <taxon>ecological metagenomes</taxon>
    </lineage>
</organism>
<gene>
    <name evidence="1" type="ORF">S12H4_43767</name>
</gene>
<dbReference type="EMBL" id="BARW01026898">
    <property type="protein sequence ID" value="GAJ10495.1"/>
    <property type="molecule type" value="Genomic_DNA"/>
</dbReference>
<feature type="non-terminal residue" evidence="1">
    <location>
        <position position="1"/>
    </location>
</feature>
<comment type="caution">
    <text evidence="1">The sequence shown here is derived from an EMBL/GenBank/DDBJ whole genome shotgun (WGS) entry which is preliminary data.</text>
</comment>